<dbReference type="InterPro" id="IPR013482">
    <property type="entry name" value="Molybde_CF_guanTrfase"/>
</dbReference>
<evidence type="ECO:0000313" key="10">
    <source>
        <dbReference type="EMBL" id="TDU31383.1"/>
    </source>
</evidence>
<keyword evidence="5 8" id="KW-0460">Magnesium</keyword>
<comment type="similarity">
    <text evidence="8">Belongs to the MobA family.</text>
</comment>
<dbReference type="CDD" id="cd02503">
    <property type="entry name" value="MobA"/>
    <property type="match status" value="1"/>
</dbReference>
<dbReference type="RefSeq" id="WP_133879967.1">
    <property type="nucleotide sequence ID" value="NZ_MWIN01000039.1"/>
</dbReference>
<dbReference type="Proteomes" id="UP000295341">
    <property type="component" value="Unassembled WGS sequence"/>
</dbReference>
<keyword evidence="2 8" id="KW-0808">Transferase</keyword>
<dbReference type="PANTHER" id="PTHR19136:SF81">
    <property type="entry name" value="MOLYBDENUM COFACTOR GUANYLYLTRANSFERASE"/>
    <property type="match status" value="1"/>
</dbReference>
<comment type="caution">
    <text evidence="8">Lacks conserved residue(s) required for the propagation of feature annotation.</text>
</comment>
<evidence type="ECO:0000256" key="2">
    <source>
        <dbReference type="ARBA" id="ARBA00022679"/>
    </source>
</evidence>
<comment type="function">
    <text evidence="8">Transfers a GMP moiety from GTP to Mo-molybdopterin (Mo-MPT) cofactor (Moco or molybdenum cofactor) to form Mo-molybdopterin guanine dinucleotide (Mo-MGD) cofactor.</text>
</comment>
<evidence type="ECO:0000256" key="5">
    <source>
        <dbReference type="ARBA" id="ARBA00022842"/>
    </source>
</evidence>
<proteinExistence type="inferred from homology"/>
<feature type="binding site" evidence="8">
    <location>
        <begin position="15"/>
        <end position="17"/>
    </location>
    <ligand>
        <name>GTP</name>
        <dbReference type="ChEBI" id="CHEBI:37565"/>
    </ligand>
</feature>
<feature type="binding site" evidence="8">
    <location>
        <position position="107"/>
    </location>
    <ligand>
        <name>Mg(2+)</name>
        <dbReference type="ChEBI" id="CHEBI:18420"/>
    </ligand>
</feature>
<evidence type="ECO:0000256" key="1">
    <source>
        <dbReference type="ARBA" id="ARBA00022490"/>
    </source>
</evidence>
<keyword evidence="7 8" id="KW-0501">Molybdenum cofactor biosynthesis</keyword>
<keyword evidence="3 8" id="KW-0479">Metal-binding</keyword>
<sequence>MSAPGPSPACSAGILAGGASTRFGGQDKGWIELRGRPLIEWTLEAVRPQAQQILVSANRNLERYRALGVTVVSDPGTDAERFDGPLAGLARLLGAADQEWLLCVPCDAVQLPADLARQFATAASVSQADIAVLADAQGLHPTFCYVRTALAADAQRCFDDGERAPRRWFERHRVARVEGPTPINLNTPEALRALELRL</sequence>
<protein>
    <recommendedName>
        <fullName evidence="8">Molybdenum cofactor guanylyltransferase</fullName>
        <shortName evidence="8">MoCo guanylyltransferase</shortName>
        <ecNumber evidence="8">2.7.7.77</ecNumber>
    </recommendedName>
    <alternativeName>
        <fullName evidence="8">GTP:molybdopterin guanylyltransferase</fullName>
    </alternativeName>
    <alternativeName>
        <fullName evidence="8">Mo-MPT guanylyltransferase</fullName>
    </alternativeName>
    <alternativeName>
        <fullName evidence="8">Molybdopterin guanylyltransferase</fullName>
    </alternativeName>
    <alternativeName>
        <fullName evidence="8">Molybdopterin-guanine dinucleotide synthase</fullName>
        <shortName evidence="8">MGD synthase</shortName>
    </alternativeName>
</protein>
<comment type="subunit">
    <text evidence="8">Monomer.</text>
</comment>
<feature type="domain" description="MobA-like NTP transferase" evidence="9">
    <location>
        <begin position="14"/>
        <end position="172"/>
    </location>
</feature>
<feature type="binding site" evidence="8">
    <location>
        <position position="74"/>
    </location>
    <ligand>
        <name>GTP</name>
        <dbReference type="ChEBI" id="CHEBI:37565"/>
    </ligand>
</feature>
<dbReference type="GO" id="GO:0005525">
    <property type="term" value="F:GTP binding"/>
    <property type="evidence" value="ECO:0007669"/>
    <property type="project" value="UniProtKB-UniRule"/>
</dbReference>
<name>A0A4S3JYX5_9GAMM</name>
<comment type="cofactor">
    <cofactor evidence="8">
        <name>Mg(2+)</name>
        <dbReference type="ChEBI" id="CHEBI:18420"/>
    </cofactor>
</comment>
<evidence type="ECO:0000259" key="9">
    <source>
        <dbReference type="Pfam" id="PF12804"/>
    </source>
</evidence>
<evidence type="ECO:0000313" key="11">
    <source>
        <dbReference type="Proteomes" id="UP000295341"/>
    </source>
</evidence>
<dbReference type="GO" id="GO:0046872">
    <property type="term" value="F:metal ion binding"/>
    <property type="evidence" value="ECO:0007669"/>
    <property type="project" value="UniProtKB-KW"/>
</dbReference>
<evidence type="ECO:0000256" key="3">
    <source>
        <dbReference type="ARBA" id="ARBA00022723"/>
    </source>
</evidence>
<gene>
    <name evidence="8" type="primary">mobA</name>
    <name evidence="10" type="ORF">DFR24_0751</name>
</gene>
<evidence type="ECO:0000256" key="7">
    <source>
        <dbReference type="ARBA" id="ARBA00023150"/>
    </source>
</evidence>
<dbReference type="SUPFAM" id="SSF53448">
    <property type="entry name" value="Nucleotide-diphospho-sugar transferases"/>
    <property type="match status" value="1"/>
</dbReference>
<keyword evidence="1 8" id="KW-0963">Cytoplasm</keyword>
<keyword evidence="10" id="KW-0548">Nucleotidyltransferase</keyword>
<comment type="catalytic activity">
    <reaction evidence="8">
        <text>Mo-molybdopterin + GTP + H(+) = Mo-molybdopterin guanine dinucleotide + diphosphate</text>
        <dbReference type="Rhea" id="RHEA:34243"/>
        <dbReference type="ChEBI" id="CHEBI:15378"/>
        <dbReference type="ChEBI" id="CHEBI:33019"/>
        <dbReference type="ChEBI" id="CHEBI:37565"/>
        <dbReference type="ChEBI" id="CHEBI:71302"/>
        <dbReference type="ChEBI" id="CHEBI:71310"/>
        <dbReference type="EC" id="2.7.7.77"/>
    </reaction>
</comment>
<evidence type="ECO:0000256" key="4">
    <source>
        <dbReference type="ARBA" id="ARBA00022741"/>
    </source>
</evidence>
<keyword evidence="6 8" id="KW-0342">GTP-binding</keyword>
<comment type="subcellular location">
    <subcellularLocation>
        <location evidence="8">Cytoplasm</location>
    </subcellularLocation>
</comment>
<comment type="caution">
    <text evidence="10">The sequence shown here is derived from an EMBL/GenBank/DDBJ whole genome shotgun (WGS) entry which is preliminary data.</text>
</comment>
<feature type="binding site" evidence="8">
    <location>
        <position position="28"/>
    </location>
    <ligand>
        <name>GTP</name>
        <dbReference type="ChEBI" id="CHEBI:37565"/>
    </ligand>
</feature>
<dbReference type="EMBL" id="SOBT01000008">
    <property type="protein sequence ID" value="TDU31383.1"/>
    <property type="molecule type" value="Genomic_DNA"/>
</dbReference>
<accession>A0A4S3JYX5</accession>
<dbReference type="NCBIfam" id="TIGR02665">
    <property type="entry name" value="molyb_mobA"/>
    <property type="match status" value="1"/>
</dbReference>
<dbReference type="InterPro" id="IPR025877">
    <property type="entry name" value="MobA-like_NTP_Trfase"/>
</dbReference>
<dbReference type="AlphaFoldDB" id="A0A4S3JYX5"/>
<dbReference type="GO" id="GO:0005737">
    <property type="term" value="C:cytoplasm"/>
    <property type="evidence" value="ECO:0007669"/>
    <property type="project" value="UniProtKB-SubCell"/>
</dbReference>
<dbReference type="GO" id="GO:1902758">
    <property type="term" value="P:bis(molybdopterin guanine dinucleotide)molybdenum biosynthetic process"/>
    <property type="evidence" value="ECO:0007669"/>
    <property type="project" value="TreeGrafter"/>
</dbReference>
<dbReference type="InterPro" id="IPR029044">
    <property type="entry name" value="Nucleotide-diphossugar_trans"/>
</dbReference>
<evidence type="ECO:0000256" key="8">
    <source>
        <dbReference type="HAMAP-Rule" id="MF_00316"/>
    </source>
</evidence>
<dbReference type="PANTHER" id="PTHR19136">
    <property type="entry name" value="MOLYBDENUM COFACTOR GUANYLYLTRANSFERASE"/>
    <property type="match status" value="1"/>
</dbReference>
<dbReference type="HAMAP" id="MF_00316">
    <property type="entry name" value="MobA"/>
    <property type="match status" value="1"/>
</dbReference>
<keyword evidence="11" id="KW-1185">Reference proteome</keyword>
<feature type="binding site" evidence="8">
    <location>
        <position position="107"/>
    </location>
    <ligand>
        <name>GTP</name>
        <dbReference type="ChEBI" id="CHEBI:37565"/>
    </ligand>
</feature>
<dbReference type="Gene3D" id="3.90.550.10">
    <property type="entry name" value="Spore Coat Polysaccharide Biosynthesis Protein SpsA, Chain A"/>
    <property type="match status" value="1"/>
</dbReference>
<keyword evidence="4 8" id="KW-0547">Nucleotide-binding</keyword>
<dbReference type="Pfam" id="PF12804">
    <property type="entry name" value="NTP_transf_3"/>
    <property type="match status" value="1"/>
</dbReference>
<comment type="domain">
    <text evidence="8">The N-terminal domain determines nucleotide recognition and specific binding, while the C-terminal domain determines the specific binding to the target protein.</text>
</comment>
<dbReference type="GO" id="GO:0061603">
    <property type="term" value="F:molybdenum cofactor guanylyltransferase activity"/>
    <property type="evidence" value="ECO:0007669"/>
    <property type="project" value="UniProtKB-EC"/>
</dbReference>
<organism evidence="10 11">
    <name type="scientific">Panacagrimonas perspica</name>
    <dbReference type="NCBI Taxonomy" id="381431"/>
    <lineage>
        <taxon>Bacteria</taxon>
        <taxon>Pseudomonadati</taxon>
        <taxon>Pseudomonadota</taxon>
        <taxon>Gammaproteobacteria</taxon>
        <taxon>Nevskiales</taxon>
        <taxon>Nevskiaceae</taxon>
        <taxon>Panacagrimonas</taxon>
    </lineage>
</organism>
<reference evidence="10 11" key="1">
    <citation type="submission" date="2019-03" db="EMBL/GenBank/DDBJ databases">
        <title>Genomic Encyclopedia of Type Strains, Phase IV (KMG-IV): sequencing the most valuable type-strain genomes for metagenomic binning, comparative biology and taxonomic classification.</title>
        <authorList>
            <person name="Goeker M."/>
        </authorList>
    </citation>
    <scope>NUCLEOTIDE SEQUENCE [LARGE SCALE GENOMIC DNA]</scope>
    <source>
        <strain evidence="10 11">DSM 26377</strain>
    </source>
</reference>
<dbReference type="OrthoDB" id="9788394at2"/>
<dbReference type="EC" id="2.7.7.77" evidence="8"/>
<evidence type="ECO:0000256" key="6">
    <source>
        <dbReference type="ARBA" id="ARBA00023134"/>
    </source>
</evidence>